<evidence type="ECO:0000256" key="1">
    <source>
        <dbReference type="ARBA" id="ARBA00022801"/>
    </source>
</evidence>
<dbReference type="InterPro" id="IPR004175">
    <property type="entry name" value="RNA_CPDase"/>
</dbReference>
<dbReference type="InterPro" id="IPR009097">
    <property type="entry name" value="Cyclic_Pdiesterase"/>
</dbReference>
<dbReference type="Pfam" id="PF13563">
    <property type="entry name" value="2_5_RNA_ligase2"/>
    <property type="match status" value="1"/>
</dbReference>
<evidence type="ECO:0000313" key="3">
    <source>
        <dbReference type="EMBL" id="SFL62274.1"/>
    </source>
</evidence>
<dbReference type="STRING" id="254406.SAMN04488042_101896"/>
<keyword evidence="1 2" id="KW-0378">Hydrolase</keyword>
<dbReference type="PANTHER" id="PTHR35561:SF1">
    <property type="entry name" value="RNA 2',3'-CYCLIC PHOSPHODIESTERASE"/>
    <property type="match status" value="1"/>
</dbReference>
<comment type="similarity">
    <text evidence="2">Belongs to the 2H phosphoesterase superfamily. ThpR family.</text>
</comment>
<dbReference type="PANTHER" id="PTHR35561">
    <property type="entry name" value="RNA 2',3'-CYCLIC PHOSPHODIESTERASE"/>
    <property type="match status" value="1"/>
</dbReference>
<gene>
    <name evidence="3" type="ORF">SAMN04488042_101896</name>
</gene>
<keyword evidence="3" id="KW-0436">Ligase</keyword>
<protein>
    <recommendedName>
        <fullName evidence="2">RNA 2',3'-cyclic phosphodiesterase</fullName>
        <shortName evidence="2">RNA 2',3'-CPDase</shortName>
        <ecNumber evidence="2">3.1.4.58</ecNumber>
    </recommendedName>
</protein>
<dbReference type="HAMAP" id="MF_01940">
    <property type="entry name" value="RNA_CPDase"/>
    <property type="match status" value="1"/>
</dbReference>
<evidence type="ECO:0000313" key="4">
    <source>
        <dbReference type="Proteomes" id="UP000199144"/>
    </source>
</evidence>
<dbReference type="RefSeq" id="WP_093091242.1">
    <property type="nucleotide sequence ID" value="NZ_FOTQ01000001.1"/>
</dbReference>
<dbReference type="GO" id="GO:0016874">
    <property type="term" value="F:ligase activity"/>
    <property type="evidence" value="ECO:0007669"/>
    <property type="project" value="UniProtKB-KW"/>
</dbReference>
<dbReference type="SUPFAM" id="SSF55144">
    <property type="entry name" value="LigT-like"/>
    <property type="match status" value="1"/>
</dbReference>
<dbReference type="NCBIfam" id="TIGR02258">
    <property type="entry name" value="2_5_ligase"/>
    <property type="match status" value="1"/>
</dbReference>
<name>A0A1I4J6V0_9RHOB</name>
<dbReference type="GO" id="GO:0008664">
    <property type="term" value="F:RNA 2',3'-cyclic 3'-phosphodiesterase activity"/>
    <property type="evidence" value="ECO:0007669"/>
    <property type="project" value="UniProtKB-EC"/>
</dbReference>
<feature type="active site" description="Proton donor" evidence="2">
    <location>
        <position position="36"/>
    </location>
</feature>
<dbReference type="EC" id="3.1.4.58" evidence="2"/>
<feature type="short sequence motif" description="HXTX 2" evidence="2">
    <location>
        <begin position="119"/>
        <end position="122"/>
    </location>
</feature>
<dbReference type="OrthoDB" id="9793819at2"/>
<comment type="catalytic activity">
    <reaction evidence="2">
        <text>a 3'-end 2',3'-cyclophospho-ribonucleotide-RNA + H2O = a 3'-end 2'-phospho-ribonucleotide-RNA + H(+)</text>
        <dbReference type="Rhea" id="RHEA:11828"/>
        <dbReference type="Rhea" id="RHEA-COMP:10464"/>
        <dbReference type="Rhea" id="RHEA-COMP:17353"/>
        <dbReference type="ChEBI" id="CHEBI:15377"/>
        <dbReference type="ChEBI" id="CHEBI:15378"/>
        <dbReference type="ChEBI" id="CHEBI:83064"/>
        <dbReference type="ChEBI" id="CHEBI:173113"/>
        <dbReference type="EC" id="3.1.4.58"/>
    </reaction>
</comment>
<dbReference type="AlphaFoldDB" id="A0A1I4J6V0"/>
<keyword evidence="4" id="KW-1185">Reference proteome</keyword>
<dbReference type="EMBL" id="FOTQ01000001">
    <property type="protein sequence ID" value="SFL62274.1"/>
    <property type="molecule type" value="Genomic_DNA"/>
</dbReference>
<dbReference type="Gene3D" id="3.90.1140.10">
    <property type="entry name" value="Cyclic phosphodiesterase"/>
    <property type="match status" value="1"/>
</dbReference>
<comment type="function">
    <text evidence="2">Hydrolyzes RNA 2',3'-cyclic phosphodiester to an RNA 2'-phosphomonoester.</text>
</comment>
<sequence>MRAFVAIDLSDPTGAEIAALQARVPVGRATPVDNLHLTLAFLGEQPVAVLEELHEALAEISLPGFSLKLAGLEVLGGRRAKVLCLRAYPDPALIALHDAVRSAARRVGIMPERRRFHPHVTISRFGGGLGAQEMARLGAFLEGMGDWALPNCAVSHFSLFESILTPERAIHQPMATYPLAGLFIPGR</sequence>
<feature type="short sequence motif" description="HXTX 1" evidence="2">
    <location>
        <begin position="36"/>
        <end position="39"/>
    </location>
</feature>
<organism evidence="3 4">
    <name type="scientific">Shimia aestuarii</name>
    <dbReference type="NCBI Taxonomy" id="254406"/>
    <lineage>
        <taxon>Bacteria</taxon>
        <taxon>Pseudomonadati</taxon>
        <taxon>Pseudomonadota</taxon>
        <taxon>Alphaproteobacteria</taxon>
        <taxon>Rhodobacterales</taxon>
        <taxon>Roseobacteraceae</taxon>
    </lineage>
</organism>
<dbReference type="GO" id="GO:0004113">
    <property type="term" value="F:2',3'-cyclic-nucleotide 3'-phosphodiesterase activity"/>
    <property type="evidence" value="ECO:0007669"/>
    <property type="project" value="InterPro"/>
</dbReference>
<evidence type="ECO:0000256" key="2">
    <source>
        <dbReference type="HAMAP-Rule" id="MF_01940"/>
    </source>
</evidence>
<proteinExistence type="inferred from homology"/>
<accession>A0A1I4J6V0</accession>
<reference evidence="3 4" key="1">
    <citation type="submission" date="2016-10" db="EMBL/GenBank/DDBJ databases">
        <authorList>
            <person name="de Groot N.N."/>
        </authorList>
    </citation>
    <scope>NUCLEOTIDE SEQUENCE [LARGE SCALE GENOMIC DNA]</scope>
    <source>
        <strain evidence="3 4">DSM 15283</strain>
    </source>
</reference>
<feature type="active site" description="Proton acceptor" evidence="2">
    <location>
        <position position="119"/>
    </location>
</feature>
<dbReference type="Proteomes" id="UP000199144">
    <property type="component" value="Unassembled WGS sequence"/>
</dbReference>